<gene>
    <name evidence="1" type="ORF">BLA29_010135</name>
</gene>
<accession>A0A1Y3BRG2</accession>
<dbReference type="OrthoDB" id="6504913at2759"/>
<dbReference type="Proteomes" id="UP000194236">
    <property type="component" value="Unassembled WGS sequence"/>
</dbReference>
<feature type="non-terminal residue" evidence="1">
    <location>
        <position position="159"/>
    </location>
</feature>
<evidence type="ECO:0000313" key="2">
    <source>
        <dbReference type="Proteomes" id="UP000194236"/>
    </source>
</evidence>
<proteinExistence type="predicted"/>
<sequence length="159" mass="17821">MFETNDDLQRHYSFSSICSSSANQQREQPINDPTVLMDFDSYESKPKHSAIDSETAFDDDGTTSMNDLINGLDDNIGLEVFIENTATPNNVESDNELNLDNFFDHLDSTQQQTINSAEISPENQSNKVVDNISLQVLASDYNYCDDDRDHTYNIGGPPP</sequence>
<protein>
    <submittedName>
        <fullName evidence="1">Uncharacterized protein</fullName>
    </submittedName>
</protein>
<evidence type="ECO:0000313" key="1">
    <source>
        <dbReference type="EMBL" id="OTF83352.1"/>
    </source>
</evidence>
<organism evidence="1 2">
    <name type="scientific">Euroglyphus maynei</name>
    <name type="common">Mayne's house dust mite</name>
    <dbReference type="NCBI Taxonomy" id="6958"/>
    <lineage>
        <taxon>Eukaryota</taxon>
        <taxon>Metazoa</taxon>
        <taxon>Ecdysozoa</taxon>
        <taxon>Arthropoda</taxon>
        <taxon>Chelicerata</taxon>
        <taxon>Arachnida</taxon>
        <taxon>Acari</taxon>
        <taxon>Acariformes</taxon>
        <taxon>Sarcoptiformes</taxon>
        <taxon>Astigmata</taxon>
        <taxon>Psoroptidia</taxon>
        <taxon>Analgoidea</taxon>
        <taxon>Pyroglyphidae</taxon>
        <taxon>Pyroglyphinae</taxon>
        <taxon>Euroglyphus</taxon>
    </lineage>
</organism>
<name>A0A1Y3BRG2_EURMA</name>
<dbReference type="EMBL" id="MUJZ01004081">
    <property type="protein sequence ID" value="OTF83352.1"/>
    <property type="molecule type" value="Genomic_DNA"/>
</dbReference>
<keyword evidence="2" id="KW-1185">Reference proteome</keyword>
<dbReference type="AlphaFoldDB" id="A0A1Y3BRG2"/>
<reference evidence="1 2" key="1">
    <citation type="submission" date="2017-03" db="EMBL/GenBank/DDBJ databases">
        <title>Genome Survey of Euroglyphus maynei.</title>
        <authorList>
            <person name="Arlian L.G."/>
            <person name="Morgan M.S."/>
            <person name="Rider S.D."/>
        </authorList>
    </citation>
    <scope>NUCLEOTIDE SEQUENCE [LARGE SCALE GENOMIC DNA]</scope>
    <source>
        <strain evidence="1">Arlian Lab</strain>
        <tissue evidence="1">Whole body</tissue>
    </source>
</reference>
<comment type="caution">
    <text evidence="1">The sequence shown here is derived from an EMBL/GenBank/DDBJ whole genome shotgun (WGS) entry which is preliminary data.</text>
</comment>